<keyword evidence="3" id="KW-1185">Reference proteome</keyword>
<protein>
    <submittedName>
        <fullName evidence="2">Uncharacterized protein</fullName>
    </submittedName>
</protein>
<dbReference type="GeneID" id="25912854"/>
<dbReference type="EMBL" id="KQ243838">
    <property type="protein sequence ID" value="KNC75114.1"/>
    <property type="molecule type" value="Genomic_DNA"/>
</dbReference>
<gene>
    <name evidence="2" type="ORF">SARC_12350</name>
</gene>
<organism evidence="2 3">
    <name type="scientific">Sphaeroforma arctica JP610</name>
    <dbReference type="NCBI Taxonomy" id="667725"/>
    <lineage>
        <taxon>Eukaryota</taxon>
        <taxon>Ichthyosporea</taxon>
        <taxon>Ichthyophonida</taxon>
        <taxon>Sphaeroforma</taxon>
    </lineage>
</organism>
<name>A0A0L0FEC8_9EUKA</name>
<dbReference type="AlphaFoldDB" id="A0A0L0FEC8"/>
<feature type="compositionally biased region" description="Basic and acidic residues" evidence="1">
    <location>
        <begin position="47"/>
        <end position="58"/>
    </location>
</feature>
<evidence type="ECO:0000313" key="2">
    <source>
        <dbReference type="EMBL" id="KNC75114.1"/>
    </source>
</evidence>
<reference evidence="2 3" key="1">
    <citation type="submission" date="2011-02" db="EMBL/GenBank/DDBJ databases">
        <title>The Genome Sequence of Sphaeroforma arctica JP610.</title>
        <authorList>
            <consortium name="The Broad Institute Genome Sequencing Platform"/>
            <person name="Russ C."/>
            <person name="Cuomo C."/>
            <person name="Young S.K."/>
            <person name="Zeng Q."/>
            <person name="Gargeya S."/>
            <person name="Alvarado L."/>
            <person name="Berlin A."/>
            <person name="Chapman S.B."/>
            <person name="Chen Z."/>
            <person name="Freedman E."/>
            <person name="Gellesch M."/>
            <person name="Goldberg J."/>
            <person name="Griggs A."/>
            <person name="Gujja S."/>
            <person name="Heilman E."/>
            <person name="Heiman D."/>
            <person name="Howarth C."/>
            <person name="Mehta T."/>
            <person name="Neiman D."/>
            <person name="Pearson M."/>
            <person name="Roberts A."/>
            <person name="Saif S."/>
            <person name="Shea T."/>
            <person name="Shenoy N."/>
            <person name="Sisk P."/>
            <person name="Stolte C."/>
            <person name="Sykes S."/>
            <person name="White J."/>
            <person name="Yandava C."/>
            <person name="Burger G."/>
            <person name="Gray M.W."/>
            <person name="Holland P.W.H."/>
            <person name="King N."/>
            <person name="Lang F.B.F."/>
            <person name="Roger A.J."/>
            <person name="Ruiz-Trillo I."/>
            <person name="Haas B."/>
            <person name="Nusbaum C."/>
            <person name="Birren B."/>
        </authorList>
    </citation>
    <scope>NUCLEOTIDE SEQUENCE [LARGE SCALE GENOMIC DNA]</scope>
    <source>
        <strain evidence="2 3">JP610</strain>
    </source>
</reference>
<dbReference type="Proteomes" id="UP000054560">
    <property type="component" value="Unassembled WGS sequence"/>
</dbReference>
<sequence length="253" mass="28258">MRNGFCVPGFYFGIDGCEGLVPEATDIPGDRTSHINGKVIVKPRMGLAHEKQHADARQSEATNTSHNERDTLQNAQQAQALGTHTDEGTPNQATTSKESVRKTLGQRTMLNRPKKKTQTVQDYVQRNALAERWKRADWFRKCREKAINAIVQSPIESSPKVNARLVALLGHIWYDFDSLTPRGRISGGWEELITAIDTHTNEFVQCLVKAAEVVSASEANGQENIEHSAGTRWERAVDEATASMYARINQRTM</sequence>
<feature type="region of interest" description="Disordered" evidence="1">
    <location>
        <begin position="47"/>
        <end position="117"/>
    </location>
</feature>
<evidence type="ECO:0000313" key="3">
    <source>
        <dbReference type="Proteomes" id="UP000054560"/>
    </source>
</evidence>
<feature type="compositionally biased region" description="Polar residues" evidence="1">
    <location>
        <begin position="72"/>
        <end position="97"/>
    </location>
</feature>
<evidence type="ECO:0000256" key="1">
    <source>
        <dbReference type="SAM" id="MobiDB-lite"/>
    </source>
</evidence>
<proteinExistence type="predicted"/>
<dbReference type="RefSeq" id="XP_014149016.1">
    <property type="nucleotide sequence ID" value="XM_014293541.1"/>
</dbReference>
<accession>A0A0L0FEC8</accession>